<feature type="binding site" evidence="6">
    <location>
        <position position="96"/>
    </location>
    <ligand>
        <name>S-adenosyl-L-methionine</name>
        <dbReference type="ChEBI" id="CHEBI:59789"/>
    </ligand>
</feature>
<evidence type="ECO:0000313" key="7">
    <source>
        <dbReference type="EMBL" id="OHA68065.1"/>
    </source>
</evidence>
<keyword evidence="3 6" id="KW-0489">Methyltransferase</keyword>
<dbReference type="SUPFAM" id="SSF53335">
    <property type="entry name" value="S-adenosyl-L-methionine-dependent methyltransferases"/>
    <property type="match status" value="1"/>
</dbReference>
<feature type="binding site" evidence="6">
    <location>
        <position position="75"/>
    </location>
    <ligand>
        <name>S-adenosyl-L-methionine</name>
        <dbReference type="ChEBI" id="CHEBI:59789"/>
    </ligand>
</feature>
<dbReference type="Proteomes" id="UP000179258">
    <property type="component" value="Unassembled WGS sequence"/>
</dbReference>
<evidence type="ECO:0000256" key="5">
    <source>
        <dbReference type="ARBA" id="ARBA00022691"/>
    </source>
</evidence>
<dbReference type="InterPro" id="IPR002903">
    <property type="entry name" value="RsmH"/>
</dbReference>
<evidence type="ECO:0000256" key="3">
    <source>
        <dbReference type="ARBA" id="ARBA00022603"/>
    </source>
</evidence>
<dbReference type="Gene3D" id="1.10.150.170">
    <property type="entry name" value="Putative methyltransferase TM0872, insert domain"/>
    <property type="match status" value="1"/>
</dbReference>
<dbReference type="Pfam" id="PF01795">
    <property type="entry name" value="Methyltransf_5"/>
    <property type="match status" value="1"/>
</dbReference>
<dbReference type="SUPFAM" id="SSF81799">
    <property type="entry name" value="Putative methyltransferase TM0872, insert domain"/>
    <property type="match status" value="1"/>
</dbReference>
<feature type="binding site" evidence="6">
    <location>
        <position position="103"/>
    </location>
    <ligand>
        <name>S-adenosyl-L-methionine</name>
        <dbReference type="ChEBI" id="CHEBI:59789"/>
    </ligand>
</feature>
<dbReference type="EMBL" id="MHTX01000023">
    <property type="protein sequence ID" value="OHA68065.1"/>
    <property type="molecule type" value="Genomic_DNA"/>
</dbReference>
<dbReference type="HAMAP" id="MF_01007">
    <property type="entry name" value="16SrRNA_methyltr_H"/>
    <property type="match status" value="1"/>
</dbReference>
<evidence type="ECO:0000256" key="4">
    <source>
        <dbReference type="ARBA" id="ARBA00022679"/>
    </source>
</evidence>
<organism evidence="7 8">
    <name type="scientific">Candidatus Wildermuthbacteria bacterium RIFCSPHIGHO2_02_FULL_47_17</name>
    <dbReference type="NCBI Taxonomy" id="1802452"/>
    <lineage>
        <taxon>Bacteria</taxon>
        <taxon>Candidatus Wildermuthiibacteriota</taxon>
    </lineage>
</organism>
<evidence type="ECO:0000256" key="2">
    <source>
        <dbReference type="ARBA" id="ARBA00022552"/>
    </source>
</evidence>
<evidence type="ECO:0000256" key="1">
    <source>
        <dbReference type="ARBA" id="ARBA00010396"/>
    </source>
</evidence>
<proteinExistence type="inferred from homology"/>
<protein>
    <recommendedName>
        <fullName evidence="6">Ribosomal RNA small subunit methyltransferase H</fullName>
        <ecNumber evidence="6">2.1.1.199</ecNumber>
    </recommendedName>
    <alternativeName>
        <fullName evidence="6">16S rRNA m(4)C1402 methyltransferase</fullName>
    </alternativeName>
    <alternativeName>
        <fullName evidence="6">rRNA (cytosine-N(4)-)-methyltransferase RsmH</fullName>
    </alternativeName>
</protein>
<dbReference type="InterPro" id="IPR023397">
    <property type="entry name" value="SAM-dep_MeTrfase_MraW_recog"/>
</dbReference>
<keyword evidence="5 6" id="KW-0949">S-adenosyl-L-methionine</keyword>
<keyword evidence="2 6" id="KW-0698">rRNA processing</keyword>
<gene>
    <name evidence="6" type="primary">rsmH</name>
    <name evidence="7" type="ORF">A3D59_04230</name>
</gene>
<keyword evidence="4 6" id="KW-0808">Transferase</keyword>
<dbReference type="GO" id="GO:0070475">
    <property type="term" value="P:rRNA base methylation"/>
    <property type="evidence" value="ECO:0007669"/>
    <property type="project" value="UniProtKB-UniRule"/>
</dbReference>
<reference evidence="7 8" key="1">
    <citation type="journal article" date="2016" name="Nat. Commun.">
        <title>Thousands of microbial genomes shed light on interconnected biogeochemical processes in an aquifer system.</title>
        <authorList>
            <person name="Anantharaman K."/>
            <person name="Brown C.T."/>
            <person name="Hug L.A."/>
            <person name="Sharon I."/>
            <person name="Castelle C.J."/>
            <person name="Probst A.J."/>
            <person name="Thomas B.C."/>
            <person name="Singh A."/>
            <person name="Wilkins M.J."/>
            <person name="Karaoz U."/>
            <person name="Brodie E.L."/>
            <person name="Williams K.H."/>
            <person name="Hubbard S.S."/>
            <person name="Banfield J.F."/>
        </authorList>
    </citation>
    <scope>NUCLEOTIDE SEQUENCE [LARGE SCALE GENOMIC DNA]</scope>
</reference>
<dbReference type="Gene3D" id="3.40.50.150">
    <property type="entry name" value="Vaccinia Virus protein VP39"/>
    <property type="match status" value="1"/>
</dbReference>
<dbReference type="PANTHER" id="PTHR11265">
    <property type="entry name" value="S-ADENOSYL-METHYLTRANSFERASE MRAW"/>
    <property type="match status" value="1"/>
</dbReference>
<dbReference type="GO" id="GO:0005737">
    <property type="term" value="C:cytoplasm"/>
    <property type="evidence" value="ECO:0007669"/>
    <property type="project" value="UniProtKB-SubCell"/>
</dbReference>
<comment type="similarity">
    <text evidence="1 6">Belongs to the methyltransferase superfamily. RsmH family.</text>
</comment>
<evidence type="ECO:0000313" key="8">
    <source>
        <dbReference type="Proteomes" id="UP000179258"/>
    </source>
</evidence>
<feature type="binding site" evidence="6">
    <location>
        <position position="50"/>
    </location>
    <ligand>
        <name>S-adenosyl-L-methionine</name>
        <dbReference type="ChEBI" id="CHEBI:59789"/>
    </ligand>
</feature>
<accession>A0A1G2R5E1</accession>
<evidence type="ECO:0000256" key="6">
    <source>
        <dbReference type="HAMAP-Rule" id="MF_01007"/>
    </source>
</evidence>
<comment type="function">
    <text evidence="6">Specifically methylates the N4 position of cytidine in position 1402 (C1402) of 16S rRNA.</text>
</comment>
<name>A0A1G2R5E1_9BACT</name>
<feature type="binding site" evidence="6">
    <location>
        <begin position="30"/>
        <end position="32"/>
    </location>
    <ligand>
        <name>S-adenosyl-L-methionine</name>
        <dbReference type="ChEBI" id="CHEBI:59789"/>
    </ligand>
</feature>
<dbReference type="AlphaFoldDB" id="A0A1G2R5E1"/>
<comment type="caution">
    <text evidence="7">The sequence shown here is derived from an EMBL/GenBank/DDBJ whole genome shotgun (WGS) entry which is preliminary data.</text>
</comment>
<dbReference type="PANTHER" id="PTHR11265:SF0">
    <property type="entry name" value="12S RRNA N4-METHYLCYTIDINE METHYLTRANSFERASE"/>
    <property type="match status" value="1"/>
</dbReference>
<dbReference type="EC" id="2.1.1.199" evidence="6"/>
<keyword evidence="6" id="KW-0963">Cytoplasm</keyword>
<dbReference type="PIRSF" id="PIRSF004486">
    <property type="entry name" value="MraW"/>
    <property type="match status" value="1"/>
</dbReference>
<dbReference type="GO" id="GO:0071424">
    <property type="term" value="F:rRNA (cytosine-N4-)-methyltransferase activity"/>
    <property type="evidence" value="ECO:0007669"/>
    <property type="project" value="UniProtKB-UniRule"/>
</dbReference>
<dbReference type="NCBIfam" id="TIGR00006">
    <property type="entry name" value="16S rRNA (cytosine(1402)-N(4))-methyltransferase RsmH"/>
    <property type="match status" value="1"/>
</dbReference>
<sequence>MHVPVLKKEVLKYLDPKPNENFVDCTFGEGGHAKAILEKNGPEGKVLGIEWDETQAKKISAEKPDKRLIVVCGNFANLKSIVRDHSFGQVHGILFDLGISSWHLEESGRGFTFRKDEPLDMRFSESSEFTAEDIINKYPENEIARILKEYGQERFARSIAGKIVEIRSARRITRTVQLVNAVMAATATWYHRRKTHPATKTFQALRMAVNQELENIAKALPQALDILESEGKLAVISFHSLEDKIVKNFIREQAAQRRLTILTKKPVLPSREEIKLNLRCRSARLRVAVKAEI</sequence>
<comment type="subcellular location">
    <subcellularLocation>
        <location evidence="6">Cytoplasm</location>
    </subcellularLocation>
</comment>
<dbReference type="InterPro" id="IPR029063">
    <property type="entry name" value="SAM-dependent_MTases_sf"/>
</dbReference>
<comment type="catalytic activity">
    <reaction evidence="6">
        <text>cytidine(1402) in 16S rRNA + S-adenosyl-L-methionine = N(4)-methylcytidine(1402) in 16S rRNA + S-adenosyl-L-homocysteine + H(+)</text>
        <dbReference type="Rhea" id="RHEA:42928"/>
        <dbReference type="Rhea" id="RHEA-COMP:10286"/>
        <dbReference type="Rhea" id="RHEA-COMP:10287"/>
        <dbReference type="ChEBI" id="CHEBI:15378"/>
        <dbReference type="ChEBI" id="CHEBI:57856"/>
        <dbReference type="ChEBI" id="CHEBI:59789"/>
        <dbReference type="ChEBI" id="CHEBI:74506"/>
        <dbReference type="ChEBI" id="CHEBI:82748"/>
        <dbReference type="EC" id="2.1.1.199"/>
    </reaction>
</comment>